<evidence type="ECO:0008006" key="11">
    <source>
        <dbReference type="Google" id="ProtNLM"/>
    </source>
</evidence>
<gene>
    <name evidence="9" type="ORF">LTR24_004900</name>
</gene>
<dbReference type="PANTHER" id="PTHR45711:SF3">
    <property type="entry name" value="CLC CHANNEL"/>
    <property type="match status" value="1"/>
</dbReference>
<dbReference type="PRINTS" id="PR00762">
    <property type="entry name" value="CLCHANNEL"/>
</dbReference>
<reference evidence="9 10" key="1">
    <citation type="submission" date="2023-08" db="EMBL/GenBank/DDBJ databases">
        <title>Black Yeasts Isolated from many extreme environments.</title>
        <authorList>
            <person name="Coleine C."/>
            <person name="Stajich J.E."/>
            <person name="Selbmann L."/>
        </authorList>
    </citation>
    <scope>NUCLEOTIDE SEQUENCE [LARGE SCALE GENOMIC DNA]</scope>
    <source>
        <strain evidence="9 10">CCFEE 5885</strain>
    </source>
</reference>
<feature type="transmembrane region" description="Helical" evidence="8">
    <location>
        <begin position="407"/>
        <end position="428"/>
    </location>
</feature>
<keyword evidence="5" id="KW-0406">Ion transport</keyword>
<name>A0ABR0KC02_9EURO</name>
<dbReference type="InterPro" id="IPR001807">
    <property type="entry name" value="ClC"/>
</dbReference>
<evidence type="ECO:0000256" key="7">
    <source>
        <dbReference type="ARBA" id="ARBA00023214"/>
    </source>
</evidence>
<accession>A0ABR0KC02</accession>
<evidence type="ECO:0000256" key="2">
    <source>
        <dbReference type="ARBA" id="ARBA00022448"/>
    </source>
</evidence>
<dbReference type="SUPFAM" id="SSF81340">
    <property type="entry name" value="Clc chloride channel"/>
    <property type="match status" value="1"/>
</dbReference>
<keyword evidence="4 8" id="KW-1133">Transmembrane helix</keyword>
<dbReference type="Pfam" id="PF00654">
    <property type="entry name" value="Voltage_CLC"/>
    <property type="match status" value="1"/>
</dbReference>
<feature type="transmembrane region" description="Helical" evidence="8">
    <location>
        <begin position="107"/>
        <end position="132"/>
    </location>
</feature>
<protein>
    <recommendedName>
        <fullName evidence="11">Chloride channel protein</fullName>
    </recommendedName>
</protein>
<dbReference type="InterPro" id="IPR014743">
    <property type="entry name" value="Cl-channel_core"/>
</dbReference>
<evidence type="ECO:0000256" key="5">
    <source>
        <dbReference type="ARBA" id="ARBA00023065"/>
    </source>
</evidence>
<dbReference type="EMBL" id="JAVRRG010000053">
    <property type="protein sequence ID" value="KAK5092708.1"/>
    <property type="molecule type" value="Genomic_DNA"/>
</dbReference>
<feature type="transmembrane region" description="Helical" evidence="8">
    <location>
        <begin position="506"/>
        <end position="527"/>
    </location>
</feature>
<comment type="subcellular location">
    <subcellularLocation>
        <location evidence="1">Membrane</location>
        <topology evidence="1">Multi-pass membrane protein</topology>
    </subcellularLocation>
</comment>
<proteinExistence type="predicted"/>
<feature type="transmembrane region" description="Helical" evidence="8">
    <location>
        <begin position="561"/>
        <end position="587"/>
    </location>
</feature>
<evidence type="ECO:0000256" key="3">
    <source>
        <dbReference type="ARBA" id="ARBA00022692"/>
    </source>
</evidence>
<evidence type="ECO:0000256" key="8">
    <source>
        <dbReference type="SAM" id="Phobius"/>
    </source>
</evidence>
<evidence type="ECO:0000256" key="6">
    <source>
        <dbReference type="ARBA" id="ARBA00023136"/>
    </source>
</evidence>
<comment type="caution">
    <text evidence="9">The sequence shown here is derived from an EMBL/GenBank/DDBJ whole genome shotgun (WGS) entry which is preliminary data.</text>
</comment>
<dbReference type="Proteomes" id="UP001345013">
    <property type="component" value="Unassembled WGS sequence"/>
</dbReference>
<keyword evidence="10" id="KW-1185">Reference proteome</keyword>
<dbReference type="SUPFAM" id="SSF54631">
    <property type="entry name" value="CBS-domain pair"/>
    <property type="match status" value="1"/>
</dbReference>
<keyword evidence="7" id="KW-0868">Chloride</keyword>
<keyword evidence="6 8" id="KW-0472">Membrane</keyword>
<evidence type="ECO:0000256" key="4">
    <source>
        <dbReference type="ARBA" id="ARBA00022989"/>
    </source>
</evidence>
<organism evidence="9 10">
    <name type="scientific">Lithohypha guttulata</name>
    <dbReference type="NCBI Taxonomy" id="1690604"/>
    <lineage>
        <taxon>Eukaryota</taxon>
        <taxon>Fungi</taxon>
        <taxon>Dikarya</taxon>
        <taxon>Ascomycota</taxon>
        <taxon>Pezizomycotina</taxon>
        <taxon>Eurotiomycetes</taxon>
        <taxon>Chaetothyriomycetidae</taxon>
        <taxon>Chaetothyriales</taxon>
        <taxon>Trichomeriaceae</taxon>
        <taxon>Lithohypha</taxon>
    </lineage>
</organism>
<dbReference type="PANTHER" id="PTHR45711">
    <property type="entry name" value="CHLORIDE CHANNEL PROTEIN"/>
    <property type="match status" value="1"/>
</dbReference>
<keyword evidence="2" id="KW-0813">Transport</keyword>
<evidence type="ECO:0000313" key="9">
    <source>
        <dbReference type="EMBL" id="KAK5092708.1"/>
    </source>
</evidence>
<feature type="transmembrane region" description="Helical" evidence="8">
    <location>
        <begin position="189"/>
        <end position="208"/>
    </location>
</feature>
<keyword evidence="3 8" id="KW-0812">Transmembrane</keyword>
<dbReference type="Gene3D" id="1.10.3080.10">
    <property type="entry name" value="Clc chloride channel"/>
    <property type="match status" value="1"/>
</dbReference>
<dbReference type="CDD" id="cd03684">
    <property type="entry name" value="ClC_3_like"/>
    <property type="match status" value="1"/>
</dbReference>
<evidence type="ECO:0000313" key="10">
    <source>
        <dbReference type="Proteomes" id="UP001345013"/>
    </source>
</evidence>
<sequence>MALKMAERDNEHVDEHSSLLPKPYARKRSRLQSIAAEIDGESIVSSHISKEEQALGETPIGERLPYNDYTTIDWLHDLVKDSFRYRAIRSRNGLRHRAYVLWDKTEGWVAAALIGTLTACVAFLVDMAVAIISDLKTGYCTNNPILSKEMCCTAKAPLHSGNTTLLPLSKPGDTCSAWHYWSDSYASSFAIYVAWALLFGIISGAVTMTTKSNLPVASPGKGDKYASERKLNSTISEQQQQETLQPIAAGKSMYMAAGSGIPEIKTILSGFVVPNFLSLKVLAVKAVGSVFAVSTGMCLGKEGPFVHISTCVAYLVGIRFRKYRENSRKLREILAAGCSSGLSVAFGAPIGGVLFAYEEISTYFPRKVLWRAFICSLFAAMTLRALNPTGTGKLVLFETNYGTSYKPHHYIIFVVLGVAGGIFGGLFCKANFAWSRTFRKFDIIKDHPVFEVFLVVAVTALTQYPNPLAREPGDVIIKNLLIDCNSADDTAYVCLHEGQETVDTKYLGWLIYGTLIKLFLTIITFGIKVPSGIIIPALDAGAFFGRLVGQLPFLFTTISPGIFAMVGAGAFLAGVSRMTISLAVIMFELTGELEFIVPNMIGIMIAKWVADWLEPEGVYDLAQSVLGHPFLDLDASLKLVARRQHLVSELIPPEHTMRQITCEVSESGHIQYGVLAKKLEQLKGRGLIDAGLVLVQNRGMLVGYLAEGELEYGLNVLGNDAGQSTDVYLLGSHGSLSDDLIDVSSSAEDGGENGAHVPAEPGKTTEELDFSLFVDRTPLSIMSSAPMEYAVEMFGKLGLRYLIVTAPGSSKVVGVIIKKRMVSWLDSLKHTDEGEW</sequence>
<feature type="transmembrane region" description="Helical" evidence="8">
    <location>
        <begin position="304"/>
        <end position="321"/>
    </location>
</feature>
<evidence type="ECO:0000256" key="1">
    <source>
        <dbReference type="ARBA" id="ARBA00004141"/>
    </source>
</evidence>
<feature type="transmembrane region" description="Helical" evidence="8">
    <location>
        <begin position="333"/>
        <end position="356"/>
    </location>
</feature>
<dbReference type="InterPro" id="IPR046342">
    <property type="entry name" value="CBS_dom_sf"/>
</dbReference>